<dbReference type="InterPro" id="IPR008263">
    <property type="entry name" value="GH16_AS"/>
</dbReference>
<dbReference type="InterPro" id="IPR044791">
    <property type="entry name" value="Beta-glucanase/XTH"/>
</dbReference>
<keyword evidence="1 8" id="KW-0808">Transferase</keyword>
<dbReference type="PROSITE" id="PS51762">
    <property type="entry name" value="GH16_2"/>
    <property type="match status" value="1"/>
</dbReference>
<keyword evidence="8" id="KW-0134">Cell wall</keyword>
<dbReference type="Gene3D" id="2.60.120.200">
    <property type="match status" value="1"/>
</dbReference>
<dbReference type="InterPro" id="IPR000757">
    <property type="entry name" value="Beta-glucanase-like"/>
</dbReference>
<evidence type="ECO:0000256" key="4">
    <source>
        <dbReference type="ARBA" id="ARBA00023180"/>
    </source>
</evidence>
<keyword evidence="8" id="KW-0732">Signal</keyword>
<comment type="function">
    <text evidence="8">Catalyzes xyloglucan endohydrolysis (XEH) and/or endotransglycosylation (XET). Cleaves and religates xyloglucan polymers, an essential constituent of the primary cell wall, and thereby participates in cell wall construction of growing tissues.</text>
</comment>
<dbReference type="Proteomes" id="UP000077202">
    <property type="component" value="Unassembled WGS sequence"/>
</dbReference>
<dbReference type="SUPFAM" id="SSF49899">
    <property type="entry name" value="Concanavalin A-like lectins/glucanases"/>
    <property type="match status" value="1"/>
</dbReference>
<feature type="chain" id="PRO_5007948693" description="Xyloglucan endotransglucosylase/hydrolase" evidence="8">
    <location>
        <begin position="28"/>
        <end position="291"/>
    </location>
</feature>
<evidence type="ECO:0000256" key="6">
    <source>
        <dbReference type="PIRSR" id="PIRSR005604-1"/>
    </source>
</evidence>
<dbReference type="AlphaFoldDB" id="A0A176VK34"/>
<feature type="active site" description="Nucleophile" evidence="6">
    <location>
        <position position="103"/>
    </location>
</feature>
<evidence type="ECO:0000313" key="11">
    <source>
        <dbReference type="Proteomes" id="UP000077202"/>
    </source>
</evidence>
<keyword evidence="8" id="KW-0052">Apoplast</keyword>
<dbReference type="GO" id="GO:0016762">
    <property type="term" value="F:xyloglucan:xyloglucosyl transferase activity"/>
    <property type="evidence" value="ECO:0007669"/>
    <property type="project" value="UniProtKB-EC"/>
</dbReference>
<dbReference type="EMBL" id="LVLJ01003642">
    <property type="protein sequence ID" value="OAE20305.1"/>
    <property type="molecule type" value="Genomic_DNA"/>
</dbReference>
<evidence type="ECO:0000256" key="8">
    <source>
        <dbReference type="RuleBase" id="RU361120"/>
    </source>
</evidence>
<dbReference type="GO" id="GO:0004553">
    <property type="term" value="F:hydrolase activity, hydrolyzing O-glycosyl compounds"/>
    <property type="evidence" value="ECO:0007669"/>
    <property type="project" value="InterPro"/>
</dbReference>
<dbReference type="Pfam" id="PF00722">
    <property type="entry name" value="Glyco_hydro_16"/>
    <property type="match status" value="1"/>
</dbReference>
<dbReference type="PRINTS" id="PR00737">
    <property type="entry name" value="GLHYDRLASE16"/>
</dbReference>
<dbReference type="GO" id="GO:0071555">
    <property type="term" value="P:cell wall organization"/>
    <property type="evidence" value="ECO:0007669"/>
    <property type="project" value="UniProtKB-KW"/>
</dbReference>
<comment type="subcellular location">
    <subcellularLocation>
        <location evidence="8">Secreted</location>
        <location evidence="8">Cell wall</location>
    </subcellularLocation>
    <subcellularLocation>
        <location evidence="8">Secreted</location>
        <location evidence="8">Extracellular space</location>
        <location evidence="8">Apoplast</location>
    </subcellularLocation>
</comment>
<feature type="glycosylation site" description="N-linked (GlcNAc...) asparagine" evidence="7">
    <location>
        <position position="111"/>
    </location>
</feature>
<comment type="caution">
    <text evidence="10">The sequence shown here is derived from an EMBL/GenBank/DDBJ whole genome shotgun (WGS) entry which is preliminary data.</text>
</comment>
<dbReference type="PROSITE" id="PS51257">
    <property type="entry name" value="PROKAR_LIPOPROTEIN"/>
    <property type="match status" value="1"/>
</dbReference>
<dbReference type="GO" id="GO:0010411">
    <property type="term" value="P:xyloglucan metabolic process"/>
    <property type="evidence" value="ECO:0007669"/>
    <property type="project" value="InterPro"/>
</dbReference>
<organism evidence="10 11">
    <name type="scientific">Marchantia polymorpha subsp. ruderalis</name>
    <dbReference type="NCBI Taxonomy" id="1480154"/>
    <lineage>
        <taxon>Eukaryota</taxon>
        <taxon>Viridiplantae</taxon>
        <taxon>Streptophyta</taxon>
        <taxon>Embryophyta</taxon>
        <taxon>Marchantiophyta</taxon>
        <taxon>Marchantiopsida</taxon>
        <taxon>Marchantiidae</taxon>
        <taxon>Marchantiales</taxon>
        <taxon>Marchantiaceae</taxon>
        <taxon>Marchantia</taxon>
    </lineage>
</organism>
<keyword evidence="11" id="KW-1185">Reference proteome</keyword>
<evidence type="ECO:0000256" key="3">
    <source>
        <dbReference type="ARBA" id="ARBA00023157"/>
    </source>
</evidence>
<reference evidence="10" key="1">
    <citation type="submission" date="2016-03" db="EMBL/GenBank/DDBJ databases">
        <title>Mechanisms controlling the formation of the plant cell surface in tip-growing cells are functionally conserved among land plants.</title>
        <authorList>
            <person name="Honkanen S."/>
            <person name="Jones V.A."/>
            <person name="Morieri G."/>
            <person name="Champion C."/>
            <person name="Hetherington A.J."/>
            <person name="Kelly S."/>
            <person name="Saint-Marcoux D."/>
            <person name="Proust H."/>
            <person name="Prescott H."/>
            <person name="Dolan L."/>
        </authorList>
    </citation>
    <scope>NUCLEOTIDE SEQUENCE [LARGE SCALE GENOMIC DNA]</scope>
    <source>
        <tissue evidence="10">Whole gametophyte</tissue>
    </source>
</reference>
<keyword evidence="2 8" id="KW-0378">Hydrolase</keyword>
<keyword evidence="8" id="KW-0964">Secreted</keyword>
<gene>
    <name evidence="10" type="ORF">AXG93_4888s1130</name>
</gene>
<dbReference type="InterPro" id="IPR008264">
    <property type="entry name" value="Beta_glucanase"/>
</dbReference>
<dbReference type="PROSITE" id="PS01034">
    <property type="entry name" value="GH16_1"/>
    <property type="match status" value="1"/>
</dbReference>
<dbReference type="GO" id="GO:0042546">
    <property type="term" value="P:cell wall biogenesis"/>
    <property type="evidence" value="ECO:0007669"/>
    <property type="project" value="InterPro"/>
</dbReference>
<comment type="PTM">
    <text evidence="8">Contains at least one intrachain disulfide bond essential for its enzymatic activity.</text>
</comment>
<keyword evidence="4" id="KW-0325">Glycoprotein</keyword>
<feature type="active site" description="Proton donor" evidence="6">
    <location>
        <position position="107"/>
    </location>
</feature>
<dbReference type="PIRSF" id="PIRSF005604">
    <property type="entry name" value="XET"/>
    <property type="match status" value="1"/>
</dbReference>
<dbReference type="CDD" id="cd02176">
    <property type="entry name" value="GH16_XET"/>
    <property type="match status" value="1"/>
</dbReference>
<dbReference type="Pfam" id="PF06955">
    <property type="entry name" value="XET_C"/>
    <property type="match status" value="1"/>
</dbReference>
<dbReference type="PANTHER" id="PTHR31062">
    <property type="entry name" value="XYLOGLUCAN ENDOTRANSGLUCOSYLASE/HYDROLASE PROTEIN 8-RELATED"/>
    <property type="match status" value="1"/>
</dbReference>
<evidence type="ECO:0000259" key="9">
    <source>
        <dbReference type="PROSITE" id="PS51762"/>
    </source>
</evidence>
<keyword evidence="5 8" id="KW-0326">Glycosidase</keyword>
<feature type="domain" description="GH16" evidence="9">
    <location>
        <begin position="18"/>
        <end position="218"/>
    </location>
</feature>
<keyword evidence="8" id="KW-0961">Cell wall biogenesis/degradation</keyword>
<proteinExistence type="inferred from homology"/>
<evidence type="ECO:0000313" key="10">
    <source>
        <dbReference type="EMBL" id="OAE20305.1"/>
    </source>
</evidence>
<evidence type="ECO:0000256" key="5">
    <source>
        <dbReference type="ARBA" id="ARBA00023295"/>
    </source>
</evidence>
<accession>A0A176VK34</accession>
<sequence>MMKMNSGSLSVLFAAIMLLGSCLSVSASFSDNFSIVWSQQNVVVDDASSNVQLSLTPDAGAQFQSKQSYLYGSFSVKLKLVPGDSAGTVASYYLTSYGDNHDEIDFEFLGNETGQPYVMHTNLFANGVGGREQRLFLWFDPTEDFHTYSAVWNHHQIIWLVDNTPIRIYKNIEATYPNSYPSSQPMNIAASIYEASSWATRGGAVPINWNSAPFRVNFQNFSFEGCEANGDISSCTENYTGNWWEGSPYQELTQSQLNQLKQFYQSYMLYDYCTDQARYPTPPTECSYNGV</sequence>
<feature type="signal peptide" evidence="8">
    <location>
        <begin position="1"/>
        <end position="27"/>
    </location>
</feature>
<protein>
    <recommendedName>
        <fullName evidence="8">Xyloglucan endotransglucosylase/hydrolase</fullName>
        <ecNumber evidence="8">2.4.1.207</ecNumber>
    </recommendedName>
</protein>
<evidence type="ECO:0000256" key="1">
    <source>
        <dbReference type="ARBA" id="ARBA00022679"/>
    </source>
</evidence>
<dbReference type="InterPro" id="IPR016455">
    <property type="entry name" value="XTH"/>
</dbReference>
<dbReference type="InterPro" id="IPR010713">
    <property type="entry name" value="XET_C"/>
</dbReference>
<comment type="similarity">
    <text evidence="8">Belongs to the glycosyl hydrolase 16 family.</text>
</comment>
<evidence type="ECO:0000256" key="7">
    <source>
        <dbReference type="PIRSR" id="PIRSR005604-2"/>
    </source>
</evidence>
<keyword evidence="3" id="KW-1015">Disulfide bond</keyword>
<dbReference type="EC" id="2.4.1.207" evidence="8"/>
<evidence type="ECO:0000256" key="2">
    <source>
        <dbReference type="ARBA" id="ARBA00022801"/>
    </source>
</evidence>
<dbReference type="GO" id="GO:0048046">
    <property type="term" value="C:apoplast"/>
    <property type="evidence" value="ECO:0007669"/>
    <property type="project" value="UniProtKB-SubCell"/>
</dbReference>
<dbReference type="InterPro" id="IPR013320">
    <property type="entry name" value="ConA-like_dom_sf"/>
</dbReference>
<name>A0A176VK34_MARPO</name>